<dbReference type="Pfam" id="PF04107">
    <property type="entry name" value="GCS2"/>
    <property type="match status" value="1"/>
</dbReference>
<keyword evidence="2" id="KW-1185">Reference proteome</keyword>
<dbReference type="SUPFAM" id="SSF55931">
    <property type="entry name" value="Glutamine synthetase/guanido kinase"/>
    <property type="match status" value="1"/>
</dbReference>
<keyword evidence="1" id="KW-0436">Ligase</keyword>
<dbReference type="GO" id="GO:0004357">
    <property type="term" value="F:glutamate-cysteine ligase activity"/>
    <property type="evidence" value="ECO:0007669"/>
    <property type="project" value="InterPro"/>
</dbReference>
<evidence type="ECO:0000313" key="1">
    <source>
        <dbReference type="EMBL" id="TWI68913.1"/>
    </source>
</evidence>
<dbReference type="Proteomes" id="UP000318307">
    <property type="component" value="Unassembled WGS sequence"/>
</dbReference>
<evidence type="ECO:0000313" key="2">
    <source>
        <dbReference type="Proteomes" id="UP000318307"/>
    </source>
</evidence>
<dbReference type="AlphaFoldDB" id="A0A562RJ05"/>
<dbReference type="Gene3D" id="3.30.590.20">
    <property type="match status" value="1"/>
</dbReference>
<comment type="caution">
    <text evidence="1">The sequence shown here is derived from an EMBL/GenBank/DDBJ whole genome shotgun (WGS) entry which is preliminary data.</text>
</comment>
<reference evidence="1 2" key="1">
    <citation type="submission" date="2019-07" db="EMBL/GenBank/DDBJ databases">
        <title>Genome sequencing of 100 strains of the haloalkaliphilic chemolithoautotrophic sulfur-oxidizing bacterium Thioalkalivibrio.</title>
        <authorList>
            <person name="Muyzer G."/>
        </authorList>
    </citation>
    <scope>NUCLEOTIDE SEQUENCE [LARGE SCALE GENOMIC DNA]</scope>
    <source>
        <strain evidence="1 2">ASO4-4</strain>
    </source>
</reference>
<gene>
    <name evidence="1" type="ORF">LZ24_02387</name>
</gene>
<dbReference type="GO" id="GO:0042398">
    <property type="term" value="P:modified amino acid biosynthetic process"/>
    <property type="evidence" value="ECO:0007669"/>
    <property type="project" value="InterPro"/>
</dbReference>
<dbReference type="InterPro" id="IPR006336">
    <property type="entry name" value="GCS2"/>
</dbReference>
<dbReference type="RefSeq" id="WP_144685496.1">
    <property type="nucleotide sequence ID" value="NZ_VLLC01000019.1"/>
</dbReference>
<dbReference type="EMBL" id="VLLC01000019">
    <property type="protein sequence ID" value="TWI68913.1"/>
    <property type="molecule type" value="Genomic_DNA"/>
</dbReference>
<proteinExistence type="predicted"/>
<dbReference type="InterPro" id="IPR014746">
    <property type="entry name" value="Gln_synth/guanido_kin_cat_dom"/>
</dbReference>
<organism evidence="1 2">
    <name type="scientific">Desulfobotulus alkaliphilus</name>
    <dbReference type="NCBI Taxonomy" id="622671"/>
    <lineage>
        <taxon>Bacteria</taxon>
        <taxon>Pseudomonadati</taxon>
        <taxon>Thermodesulfobacteriota</taxon>
        <taxon>Desulfobacteria</taxon>
        <taxon>Desulfobacterales</taxon>
        <taxon>Desulfobacteraceae</taxon>
        <taxon>Desulfobotulus</taxon>
    </lineage>
</organism>
<protein>
    <submittedName>
        <fullName evidence="1">Glutamate-cysteine ligase</fullName>
    </submittedName>
</protein>
<sequence length="501" mass="56490">MTIGESTVFPCIGVELEMPTAHIQTGQTHPVGPFFRNLQQIRELRGQKGEVLTYHGRDYGLTCDQGLHSIDNGFNNLESSLGPVRQEKDSLNQLQSLINLELKDISAALEQENAMVINFSEHPDVKINQTFYSSVRAPRSIYEYQTAYRRWNHMAGFDAKAQNSPSTETDLGDAVTGLNCLLGLAPAFIALYANSPFEAGRITGFKENRLTIWPRQMDCSRMQGDRKLHMTPAKPFDNLADYLKWMFGPGTSMWFISETDSLKNPVDMYLIPSDPPLLDFLKSGPCQGVSFFRKTEKRIIPDIRHLVDHQFTQYTDCRIRYGLNGKGPDPGKFMEILNSSPDKLEEFLAPFICFCYLEGRAAGANYPDRELTGLNKSSISSSLVISPSALQYGLMRNLKQTAILMEKYRWTDLLGLRNEAVKNALDGEYNGVKVKDLCMNVVETAAQGLDLEHQWMLDYPLWVLQTGKTGADRALDRLSHMSGSLRERIGKLILERRAVPI</sequence>
<accession>A0A562RJ05</accession>
<dbReference type="OrthoDB" id="5410236at2"/>
<name>A0A562RJ05_9BACT</name>